<dbReference type="EMBL" id="FTNY01000001">
    <property type="protein sequence ID" value="SIS27883.1"/>
    <property type="molecule type" value="Genomic_DNA"/>
</dbReference>
<organism evidence="1 2">
    <name type="scientific">Chryseobacterium shigense</name>
    <dbReference type="NCBI Taxonomy" id="297244"/>
    <lineage>
        <taxon>Bacteria</taxon>
        <taxon>Pseudomonadati</taxon>
        <taxon>Bacteroidota</taxon>
        <taxon>Flavobacteriia</taxon>
        <taxon>Flavobacteriales</taxon>
        <taxon>Weeksellaceae</taxon>
        <taxon>Chryseobacterium group</taxon>
        <taxon>Chryseobacterium</taxon>
    </lineage>
</organism>
<dbReference type="AlphaFoldDB" id="A0A1N7HSS6"/>
<evidence type="ECO:0000313" key="2">
    <source>
        <dbReference type="Proteomes" id="UP000186373"/>
    </source>
</evidence>
<accession>A0A1N7HSS6</accession>
<gene>
    <name evidence="1" type="ORF">SAMN05421639_10114</name>
</gene>
<proteinExistence type="predicted"/>
<dbReference type="OrthoDB" id="1256335at2"/>
<dbReference type="RefSeq" id="WP_076503748.1">
    <property type="nucleotide sequence ID" value="NZ_FTNY01000001.1"/>
</dbReference>
<keyword evidence="2" id="KW-1185">Reference proteome</keyword>
<name>A0A1N7HSS6_9FLAO</name>
<evidence type="ECO:0000313" key="1">
    <source>
        <dbReference type="EMBL" id="SIS27883.1"/>
    </source>
</evidence>
<dbReference type="Proteomes" id="UP000186373">
    <property type="component" value="Unassembled WGS sequence"/>
</dbReference>
<reference evidence="2" key="1">
    <citation type="submission" date="2017-01" db="EMBL/GenBank/DDBJ databases">
        <authorList>
            <person name="Varghese N."/>
            <person name="Submissions S."/>
        </authorList>
    </citation>
    <scope>NUCLEOTIDE SEQUENCE [LARGE SCALE GENOMIC DNA]</scope>
    <source>
        <strain evidence="2">DSM 17126</strain>
    </source>
</reference>
<sequence>MSVKVKVAYCTQCNGYYSSTPAEIGHSNHPDIVDHFFYHGEPWFTLDHQTFAKYKRYENIEIRIIKLADHVKNDLTYCRCSKKKSVQKIAYRQELKELPINTESVEKYQIDTDIYFRDLYYTSKNFHGKTYHGITGNEKRMSI</sequence>
<protein>
    <submittedName>
        <fullName evidence="1">Uncharacterized protein</fullName>
    </submittedName>
</protein>